<proteinExistence type="predicted"/>
<feature type="coiled-coil region" evidence="1">
    <location>
        <begin position="45"/>
        <end position="117"/>
    </location>
</feature>
<keyword evidence="2" id="KW-0732">Signal</keyword>
<dbReference type="EMBL" id="MEUX01000029">
    <property type="protein sequence ID" value="OGC46838.1"/>
    <property type="molecule type" value="Genomic_DNA"/>
</dbReference>
<gene>
    <name evidence="3" type="ORF">A2713_01330</name>
</gene>
<evidence type="ECO:0000313" key="4">
    <source>
        <dbReference type="Proteomes" id="UP000176444"/>
    </source>
</evidence>
<evidence type="ECO:0008006" key="5">
    <source>
        <dbReference type="Google" id="ProtNLM"/>
    </source>
</evidence>
<organism evidence="3 4">
    <name type="scientific">candidate division WWE3 bacterium RIFCSPHIGHO2_01_FULL_35_17</name>
    <dbReference type="NCBI Taxonomy" id="1802614"/>
    <lineage>
        <taxon>Bacteria</taxon>
        <taxon>Katanobacteria</taxon>
    </lineage>
</organism>
<feature type="signal peptide" evidence="2">
    <location>
        <begin position="1"/>
        <end position="24"/>
    </location>
</feature>
<feature type="chain" id="PRO_5009514886" description="DUF5667 domain-containing protein" evidence="2">
    <location>
        <begin position="25"/>
        <end position="189"/>
    </location>
</feature>
<comment type="caution">
    <text evidence="3">The sequence shown here is derived from an EMBL/GenBank/DDBJ whole genome shotgun (WGS) entry which is preliminary data.</text>
</comment>
<name>A0A1F4UPE3_UNCKA</name>
<reference evidence="3 4" key="1">
    <citation type="journal article" date="2016" name="Nat. Commun.">
        <title>Thousands of microbial genomes shed light on interconnected biogeochemical processes in an aquifer system.</title>
        <authorList>
            <person name="Anantharaman K."/>
            <person name="Brown C.T."/>
            <person name="Hug L.A."/>
            <person name="Sharon I."/>
            <person name="Castelle C.J."/>
            <person name="Probst A.J."/>
            <person name="Thomas B.C."/>
            <person name="Singh A."/>
            <person name="Wilkins M.J."/>
            <person name="Karaoz U."/>
            <person name="Brodie E.L."/>
            <person name="Williams K.H."/>
            <person name="Hubbard S.S."/>
            <person name="Banfield J.F."/>
        </authorList>
    </citation>
    <scope>NUCLEOTIDE SEQUENCE [LARGE SCALE GENOMIC DNA]</scope>
</reference>
<protein>
    <recommendedName>
        <fullName evidence="5">DUF5667 domain-containing protein</fullName>
    </recommendedName>
</protein>
<accession>A0A1F4UPE3</accession>
<keyword evidence="1" id="KW-0175">Coiled coil</keyword>
<evidence type="ECO:0000256" key="2">
    <source>
        <dbReference type="SAM" id="SignalP"/>
    </source>
</evidence>
<sequence length="189" mass="21217">MFRKLVVISTVAFLFTLTVPNVSAQTNDTSTISATPLKKQKTVLKQQLKDTIQAKKLEVKQAIQAKREEYKIKLQTIKDERKKATVQRIDTKLSAVNEKHTNRFAEALERLQSILDKITDQDTTDPQKAINAAKTAVENQAVKAYVITIADEINLKQNVGATVSQLRQDLMVAHKTVMDAKQSVQSLKK</sequence>
<dbReference type="Proteomes" id="UP000176444">
    <property type="component" value="Unassembled WGS sequence"/>
</dbReference>
<dbReference type="AlphaFoldDB" id="A0A1F4UPE3"/>
<evidence type="ECO:0000313" key="3">
    <source>
        <dbReference type="EMBL" id="OGC46838.1"/>
    </source>
</evidence>
<evidence type="ECO:0000256" key="1">
    <source>
        <dbReference type="SAM" id="Coils"/>
    </source>
</evidence>